<gene>
    <name evidence="2" type="ORF">DM01DRAFT_1087934</name>
</gene>
<keyword evidence="3" id="KW-1185">Reference proteome</keyword>
<feature type="region of interest" description="Disordered" evidence="1">
    <location>
        <begin position="278"/>
        <end position="300"/>
    </location>
</feature>
<dbReference type="AlphaFoldDB" id="A0A1X2GDH8"/>
<protein>
    <submittedName>
        <fullName evidence="2">Uncharacterized protein</fullName>
    </submittedName>
</protein>
<organism evidence="2 3">
    <name type="scientific">Hesseltinella vesiculosa</name>
    <dbReference type="NCBI Taxonomy" id="101127"/>
    <lineage>
        <taxon>Eukaryota</taxon>
        <taxon>Fungi</taxon>
        <taxon>Fungi incertae sedis</taxon>
        <taxon>Mucoromycota</taxon>
        <taxon>Mucoromycotina</taxon>
        <taxon>Mucoromycetes</taxon>
        <taxon>Mucorales</taxon>
        <taxon>Cunninghamellaceae</taxon>
        <taxon>Hesseltinella</taxon>
    </lineage>
</organism>
<evidence type="ECO:0000256" key="1">
    <source>
        <dbReference type="SAM" id="MobiDB-lite"/>
    </source>
</evidence>
<feature type="compositionally biased region" description="Polar residues" evidence="1">
    <location>
        <begin position="279"/>
        <end position="299"/>
    </location>
</feature>
<evidence type="ECO:0000313" key="2">
    <source>
        <dbReference type="EMBL" id="ORX51292.1"/>
    </source>
</evidence>
<name>A0A1X2GDH8_9FUNG</name>
<reference evidence="2 3" key="1">
    <citation type="submission" date="2016-07" db="EMBL/GenBank/DDBJ databases">
        <title>Pervasive Adenine N6-methylation of Active Genes in Fungi.</title>
        <authorList>
            <consortium name="DOE Joint Genome Institute"/>
            <person name="Mondo S.J."/>
            <person name="Dannebaum R.O."/>
            <person name="Kuo R.C."/>
            <person name="Labutti K."/>
            <person name="Haridas S."/>
            <person name="Kuo A."/>
            <person name="Salamov A."/>
            <person name="Ahrendt S.R."/>
            <person name="Lipzen A."/>
            <person name="Sullivan W."/>
            <person name="Andreopoulos W.B."/>
            <person name="Clum A."/>
            <person name="Lindquist E."/>
            <person name="Daum C."/>
            <person name="Ramamoorthy G.K."/>
            <person name="Gryganskyi A."/>
            <person name="Culley D."/>
            <person name="Magnuson J.K."/>
            <person name="James T.Y."/>
            <person name="O'Malley M.A."/>
            <person name="Stajich J.E."/>
            <person name="Spatafora J.W."/>
            <person name="Visel A."/>
            <person name="Grigoriev I.V."/>
        </authorList>
    </citation>
    <scope>NUCLEOTIDE SEQUENCE [LARGE SCALE GENOMIC DNA]</scope>
    <source>
        <strain evidence="2 3">NRRL 3301</strain>
    </source>
</reference>
<sequence>MQENRQIALRFFFLSSLSVDIRLFEMNITYEQALCMFFGQECTEDNISSLQAKMKEQYDELQLCYESSPTTPILVTKSRMHFQPFKFKPYLSELPMKDGQTTVKFTSDTQVIKFINTVFCPEDIVSNKAYESMCVQPKDVFLTTLRYTDIFDGKSLSGFRQWCTKNKVAYMGVNVTRKRDTSGRSYSRQLAVLNKKYHMQLVDVIIKNWPNHKQRIQQLKDDGYLIVGYARKSPGGSNAGRVVCLESMTSLLKDRSLVDKVFASHVCRASDRLSGRDMTATTSQSFQGSDGTSQGTLAASSDDPPNRFYFRGLRESEALFAWLENQIHVHWKCFACKSDLVCVHSNLFCQ</sequence>
<dbReference type="EMBL" id="MCGT01000021">
    <property type="protein sequence ID" value="ORX51292.1"/>
    <property type="molecule type" value="Genomic_DNA"/>
</dbReference>
<accession>A0A1X2GDH8</accession>
<proteinExistence type="predicted"/>
<comment type="caution">
    <text evidence="2">The sequence shown here is derived from an EMBL/GenBank/DDBJ whole genome shotgun (WGS) entry which is preliminary data.</text>
</comment>
<evidence type="ECO:0000313" key="3">
    <source>
        <dbReference type="Proteomes" id="UP000242146"/>
    </source>
</evidence>
<dbReference type="Proteomes" id="UP000242146">
    <property type="component" value="Unassembled WGS sequence"/>
</dbReference>